<protein>
    <submittedName>
        <fullName evidence="4">Transcriptional regulator, TetR family</fullName>
    </submittedName>
</protein>
<evidence type="ECO:0000313" key="5">
    <source>
        <dbReference type="Proteomes" id="UP000182089"/>
    </source>
</evidence>
<dbReference type="PROSITE" id="PS50977">
    <property type="entry name" value="HTH_TETR_2"/>
    <property type="match status" value="1"/>
</dbReference>
<keyword evidence="1 2" id="KW-0238">DNA-binding</keyword>
<evidence type="ECO:0000259" key="3">
    <source>
        <dbReference type="PROSITE" id="PS50977"/>
    </source>
</evidence>
<name>A0ABY1AEQ1_9LACO</name>
<dbReference type="SUPFAM" id="SSF46689">
    <property type="entry name" value="Homeodomain-like"/>
    <property type="match status" value="1"/>
</dbReference>
<feature type="domain" description="HTH tetR-type" evidence="3">
    <location>
        <begin position="11"/>
        <end position="71"/>
    </location>
</feature>
<comment type="caution">
    <text evidence="4">The sequence shown here is derived from an EMBL/GenBank/DDBJ whole genome shotgun (WGS) entry which is preliminary data.</text>
</comment>
<evidence type="ECO:0000313" key="4">
    <source>
        <dbReference type="EMBL" id="SEM99887.1"/>
    </source>
</evidence>
<dbReference type="Pfam" id="PF00440">
    <property type="entry name" value="TetR_N"/>
    <property type="match status" value="1"/>
</dbReference>
<proteinExistence type="predicted"/>
<dbReference type="Gene3D" id="1.10.357.10">
    <property type="entry name" value="Tetracycline Repressor, domain 2"/>
    <property type="match status" value="1"/>
</dbReference>
<dbReference type="EMBL" id="FOCC01000019">
    <property type="protein sequence ID" value="SEM99887.1"/>
    <property type="molecule type" value="Genomic_DNA"/>
</dbReference>
<sequence>MPSTTFEKLPSEKKERILSALLHEFSQYPLTQSQVARIIKEAHISRGAFYKYFADLTDAYTCLYQGSLKEIHAGLSVRAPLSKETVGLYVNSVKDFLENAAKSPYRDLVKMHTLYNAAFLEEKPLPIQASPKMWAVTSLCHQTIRDILLQPKEKNAALKRLETALSALI</sequence>
<dbReference type="InterPro" id="IPR009057">
    <property type="entry name" value="Homeodomain-like_sf"/>
</dbReference>
<dbReference type="Proteomes" id="UP000182089">
    <property type="component" value="Unassembled WGS sequence"/>
</dbReference>
<dbReference type="InterPro" id="IPR001647">
    <property type="entry name" value="HTH_TetR"/>
</dbReference>
<reference evidence="4 5" key="1">
    <citation type="submission" date="2016-10" db="EMBL/GenBank/DDBJ databases">
        <authorList>
            <person name="Varghese N."/>
            <person name="Submissions S."/>
        </authorList>
    </citation>
    <scope>NUCLEOTIDE SEQUENCE [LARGE SCALE GENOMIC DNA]</scope>
    <source>
        <strain evidence="4 5">WC1T17</strain>
    </source>
</reference>
<gene>
    <name evidence="4" type="ORF">SAMN05216431_11911</name>
</gene>
<evidence type="ECO:0000256" key="1">
    <source>
        <dbReference type="ARBA" id="ARBA00023125"/>
    </source>
</evidence>
<organism evidence="4 5">
    <name type="scientific">Ligilactobacillus ruminis</name>
    <dbReference type="NCBI Taxonomy" id="1623"/>
    <lineage>
        <taxon>Bacteria</taxon>
        <taxon>Bacillati</taxon>
        <taxon>Bacillota</taxon>
        <taxon>Bacilli</taxon>
        <taxon>Lactobacillales</taxon>
        <taxon>Lactobacillaceae</taxon>
        <taxon>Ligilactobacillus</taxon>
    </lineage>
</organism>
<accession>A0ABY1AEQ1</accession>
<feature type="DNA-binding region" description="H-T-H motif" evidence="2">
    <location>
        <begin position="34"/>
        <end position="53"/>
    </location>
</feature>
<evidence type="ECO:0000256" key="2">
    <source>
        <dbReference type="PROSITE-ProRule" id="PRU00335"/>
    </source>
</evidence>